<accession>A0A183AXW9</accession>
<dbReference type="GO" id="GO:0005737">
    <property type="term" value="C:cytoplasm"/>
    <property type="evidence" value="ECO:0007669"/>
    <property type="project" value="TreeGrafter"/>
</dbReference>
<dbReference type="SUPFAM" id="SSF50978">
    <property type="entry name" value="WD40 repeat-like"/>
    <property type="match status" value="1"/>
</dbReference>
<reference evidence="2 3" key="2">
    <citation type="submission" date="2018-11" db="EMBL/GenBank/DDBJ databases">
        <authorList>
            <consortium name="Pathogen Informatics"/>
        </authorList>
    </citation>
    <scope>NUCLEOTIDE SEQUENCE [LARGE SCALE GENOMIC DNA]</scope>
    <source>
        <strain evidence="2 3">Egypt</strain>
    </source>
</reference>
<evidence type="ECO:0000313" key="3">
    <source>
        <dbReference type="Proteomes" id="UP000272942"/>
    </source>
</evidence>
<dbReference type="GO" id="GO:0009267">
    <property type="term" value="P:cellular response to starvation"/>
    <property type="evidence" value="ECO:0007669"/>
    <property type="project" value="TreeGrafter"/>
</dbReference>
<dbReference type="GO" id="GO:0038202">
    <property type="term" value="P:TORC1 signaling"/>
    <property type="evidence" value="ECO:0007669"/>
    <property type="project" value="TreeGrafter"/>
</dbReference>
<dbReference type="Gene3D" id="2.130.10.10">
    <property type="entry name" value="YVTN repeat-like/Quinoprotein amine dehydrogenase"/>
    <property type="match status" value="1"/>
</dbReference>
<proteinExistence type="predicted"/>
<sequence length="374" mass="41703">MATSVARTSAFVVHSAHFPSRRHHMVDHLLREPVSDQSQNQTKSPSRTPASTSTTVQNLQTIAPISAATSPEDHPLDQVKTQLFAWSCRWFAQPLLSKYGGTFDLGEQLARLDRSESDSVVTPRRCSYPNPELAALGAVSVDRDAVAYADRLTRWQQQRESQRTGRARWTEVIGTRDRSTFGMRGTKENEDNLTAPPSATTESGFLTHVISWHGSHEPSLMRFHPYQPHIVVADRTGLTVFPMFGLEPLGHVNTPNDSNPILLGASSYIKTTTGLVTDIRFLNPLEERSLLLTAHEDGRLRIWRNYIRDLGQDSEIVTAWTGLNDLLPSTHQAGLVVHWSQPTTQLAVGGDARIIRLWDCERESKLRDIATGAD</sequence>
<dbReference type="PANTHER" id="PTHR12848">
    <property type="entry name" value="REGULATORY-ASSOCIATED PROTEIN OF MTOR"/>
    <property type="match status" value="1"/>
</dbReference>
<protein>
    <submittedName>
        <fullName evidence="4">WD_REPEATS_REGION domain-containing protein</fullName>
    </submittedName>
</protein>
<dbReference type="GO" id="GO:0030307">
    <property type="term" value="P:positive regulation of cell growth"/>
    <property type="evidence" value="ECO:0007669"/>
    <property type="project" value="TreeGrafter"/>
</dbReference>
<dbReference type="GO" id="GO:0031931">
    <property type="term" value="C:TORC1 complex"/>
    <property type="evidence" value="ECO:0007669"/>
    <property type="project" value="InterPro"/>
</dbReference>
<dbReference type="PANTHER" id="PTHR12848:SF16">
    <property type="entry name" value="REGULATORY-ASSOCIATED PROTEIN OF MTOR"/>
    <property type="match status" value="1"/>
</dbReference>
<dbReference type="AlphaFoldDB" id="A0A183AXW9"/>
<reference evidence="4" key="1">
    <citation type="submission" date="2016-06" db="UniProtKB">
        <authorList>
            <consortium name="WormBaseParasite"/>
        </authorList>
    </citation>
    <scope>IDENTIFICATION</scope>
</reference>
<dbReference type="GO" id="GO:0071230">
    <property type="term" value="P:cellular response to amino acid stimulus"/>
    <property type="evidence" value="ECO:0007669"/>
    <property type="project" value="TreeGrafter"/>
</dbReference>
<gene>
    <name evidence="2" type="ORF">ECPE_LOCUS11804</name>
</gene>
<name>A0A183AXW9_9TREM</name>
<dbReference type="GO" id="GO:0010506">
    <property type="term" value="P:regulation of autophagy"/>
    <property type="evidence" value="ECO:0007669"/>
    <property type="project" value="TreeGrafter"/>
</dbReference>
<dbReference type="InterPro" id="IPR036322">
    <property type="entry name" value="WD40_repeat_dom_sf"/>
</dbReference>
<feature type="compositionally biased region" description="Low complexity" evidence="1">
    <location>
        <begin position="42"/>
        <end position="55"/>
    </location>
</feature>
<evidence type="ECO:0000313" key="4">
    <source>
        <dbReference type="WBParaSite" id="ECPE_0001183901-mRNA-1"/>
    </source>
</evidence>
<feature type="region of interest" description="Disordered" evidence="1">
    <location>
        <begin position="33"/>
        <end position="56"/>
    </location>
</feature>
<dbReference type="EMBL" id="UZAN01051553">
    <property type="protein sequence ID" value="VDP88979.1"/>
    <property type="molecule type" value="Genomic_DNA"/>
</dbReference>
<feature type="region of interest" description="Disordered" evidence="1">
    <location>
        <begin position="180"/>
        <end position="200"/>
    </location>
</feature>
<dbReference type="InterPro" id="IPR015943">
    <property type="entry name" value="WD40/YVTN_repeat-like_dom_sf"/>
</dbReference>
<dbReference type="OrthoDB" id="10262360at2759"/>
<dbReference type="Proteomes" id="UP000272942">
    <property type="component" value="Unassembled WGS sequence"/>
</dbReference>
<feature type="compositionally biased region" description="Basic and acidic residues" evidence="1">
    <location>
        <begin position="180"/>
        <end position="190"/>
    </location>
</feature>
<evidence type="ECO:0000256" key="1">
    <source>
        <dbReference type="SAM" id="MobiDB-lite"/>
    </source>
</evidence>
<dbReference type="InterPro" id="IPR004083">
    <property type="entry name" value="Raptor"/>
</dbReference>
<dbReference type="WBParaSite" id="ECPE_0001183901-mRNA-1">
    <property type="protein sequence ID" value="ECPE_0001183901-mRNA-1"/>
    <property type="gene ID" value="ECPE_0001183901"/>
</dbReference>
<evidence type="ECO:0000313" key="2">
    <source>
        <dbReference type="EMBL" id="VDP88979.1"/>
    </source>
</evidence>
<organism evidence="4">
    <name type="scientific">Echinostoma caproni</name>
    <dbReference type="NCBI Taxonomy" id="27848"/>
    <lineage>
        <taxon>Eukaryota</taxon>
        <taxon>Metazoa</taxon>
        <taxon>Spiralia</taxon>
        <taxon>Lophotrochozoa</taxon>
        <taxon>Platyhelminthes</taxon>
        <taxon>Trematoda</taxon>
        <taxon>Digenea</taxon>
        <taxon>Plagiorchiida</taxon>
        <taxon>Echinostomata</taxon>
        <taxon>Echinostomatoidea</taxon>
        <taxon>Echinostomatidae</taxon>
        <taxon>Echinostoma</taxon>
    </lineage>
</organism>
<keyword evidence="3" id="KW-1185">Reference proteome</keyword>
<dbReference type="GO" id="GO:0030674">
    <property type="term" value="F:protein-macromolecule adaptor activity"/>
    <property type="evidence" value="ECO:0007669"/>
    <property type="project" value="TreeGrafter"/>
</dbReference>